<feature type="transmembrane region" description="Helical" evidence="7">
    <location>
        <begin position="327"/>
        <end position="351"/>
    </location>
</feature>
<feature type="transmembrane region" description="Helical" evidence="7">
    <location>
        <begin position="385"/>
        <end position="408"/>
    </location>
</feature>
<dbReference type="EMBL" id="BAABQM010000002">
    <property type="protein sequence ID" value="GAA5414635.1"/>
    <property type="molecule type" value="Genomic_DNA"/>
</dbReference>
<accession>A0ABP9U7J4</accession>
<feature type="transmembrane region" description="Helical" evidence="7">
    <location>
        <begin position="566"/>
        <end position="589"/>
    </location>
</feature>
<keyword evidence="4 7" id="KW-1133">Transmembrane helix</keyword>
<feature type="region of interest" description="Disordered" evidence="6">
    <location>
        <begin position="677"/>
        <end position="729"/>
    </location>
</feature>
<feature type="transmembrane region" description="Helical" evidence="7">
    <location>
        <begin position="158"/>
        <end position="180"/>
    </location>
</feature>
<dbReference type="PANTHER" id="PTHR42770">
    <property type="entry name" value="AMINO ACID TRANSPORTER-RELATED"/>
    <property type="match status" value="1"/>
</dbReference>
<protein>
    <submittedName>
        <fullName evidence="8">APC family permease</fullName>
    </submittedName>
</protein>
<evidence type="ECO:0000256" key="5">
    <source>
        <dbReference type="ARBA" id="ARBA00023136"/>
    </source>
</evidence>
<evidence type="ECO:0000313" key="8">
    <source>
        <dbReference type="EMBL" id="GAA5414635.1"/>
    </source>
</evidence>
<feature type="transmembrane region" description="Helical" evidence="7">
    <location>
        <begin position="283"/>
        <end position="307"/>
    </location>
</feature>
<dbReference type="InterPro" id="IPR002293">
    <property type="entry name" value="AA/rel_permease1"/>
</dbReference>
<dbReference type="RefSeq" id="WP_353289796.1">
    <property type="nucleotide sequence ID" value="NZ_BAABQM010000002.1"/>
</dbReference>
<keyword evidence="2" id="KW-1003">Cell membrane</keyword>
<reference evidence="8" key="1">
    <citation type="submission" date="2024-02" db="EMBL/GenBank/DDBJ databases">
        <title>Draft genome sequence of new strains in genus Ureaplasma.</title>
        <authorList>
            <person name="Nakajima Y."/>
            <person name="Segawa T."/>
        </authorList>
    </citation>
    <scope>NUCLEOTIDE SEQUENCE [LARGE SCALE GENOMIC DNA]</scope>
    <source>
        <strain evidence="8">OM1</strain>
    </source>
</reference>
<dbReference type="Proteomes" id="UP001449582">
    <property type="component" value="Unassembled WGS sequence"/>
</dbReference>
<feature type="transmembrane region" description="Helical" evidence="7">
    <location>
        <begin position="113"/>
        <end position="132"/>
    </location>
</feature>
<dbReference type="Pfam" id="PF13520">
    <property type="entry name" value="AA_permease_2"/>
    <property type="match status" value="1"/>
</dbReference>
<evidence type="ECO:0000256" key="6">
    <source>
        <dbReference type="SAM" id="MobiDB-lite"/>
    </source>
</evidence>
<feature type="transmembrane region" description="Helical" evidence="7">
    <location>
        <begin position="192"/>
        <end position="212"/>
    </location>
</feature>
<keyword evidence="9" id="KW-1185">Reference proteome</keyword>
<keyword evidence="3 7" id="KW-0812">Transmembrane</keyword>
<evidence type="ECO:0000256" key="2">
    <source>
        <dbReference type="ARBA" id="ARBA00022475"/>
    </source>
</evidence>
<organism evidence="8 9">
    <name type="scientific">Ureaplasma ceti</name>
    <dbReference type="NCBI Taxonomy" id="3119530"/>
    <lineage>
        <taxon>Bacteria</taxon>
        <taxon>Bacillati</taxon>
        <taxon>Mycoplasmatota</taxon>
        <taxon>Mycoplasmoidales</taxon>
        <taxon>Mycoplasmoidaceae</taxon>
        <taxon>Ureaplasma</taxon>
    </lineage>
</organism>
<keyword evidence="5 7" id="KW-0472">Membrane</keyword>
<dbReference type="Gene3D" id="1.20.1740.10">
    <property type="entry name" value="Amino acid/polyamine transporter I"/>
    <property type="match status" value="1"/>
</dbReference>
<evidence type="ECO:0000256" key="3">
    <source>
        <dbReference type="ARBA" id="ARBA00022692"/>
    </source>
</evidence>
<dbReference type="PANTHER" id="PTHR42770:SF7">
    <property type="entry name" value="MEMBRANE PROTEIN"/>
    <property type="match status" value="1"/>
</dbReference>
<comment type="caution">
    <text evidence="8">The sequence shown here is derived from an EMBL/GenBank/DDBJ whole genome shotgun (WGS) entry which is preliminary data.</text>
</comment>
<feature type="transmembrane region" description="Helical" evidence="7">
    <location>
        <begin position="59"/>
        <end position="82"/>
    </location>
</feature>
<name>A0ABP9U7J4_9BACT</name>
<comment type="subcellular location">
    <subcellularLocation>
        <location evidence="1">Cell membrane</location>
        <topology evidence="1">Multi-pass membrane protein</topology>
    </subcellularLocation>
</comment>
<proteinExistence type="predicted"/>
<evidence type="ECO:0000256" key="7">
    <source>
        <dbReference type="SAM" id="Phobius"/>
    </source>
</evidence>
<feature type="transmembrane region" description="Helical" evidence="7">
    <location>
        <begin position="522"/>
        <end position="546"/>
    </location>
</feature>
<feature type="transmembrane region" description="Helical" evidence="7">
    <location>
        <begin position="249"/>
        <end position="271"/>
    </location>
</feature>
<dbReference type="InterPro" id="IPR050367">
    <property type="entry name" value="APC_superfamily"/>
</dbReference>
<feature type="compositionally biased region" description="Basic and acidic residues" evidence="6">
    <location>
        <begin position="703"/>
        <end position="729"/>
    </location>
</feature>
<evidence type="ECO:0000256" key="4">
    <source>
        <dbReference type="ARBA" id="ARBA00022989"/>
    </source>
</evidence>
<sequence length="729" mass="79419">MSTESALQKQKKEAQEGLANAPVKKKIGFFSAMMVVVGSSVGAGIFFKAGSVLTDSQSSIVFAMFCWIFAAFAVISMGLALIEIASARNDNLSMIGWCQTFNSRLIAKACKNFMFYVYLPLTYFFMPLYTILSFQDSIASIYAQQGLPYHGMGTHADWAILMVITIIVSVYFIVVCGLSSRAGTIQNGIITAFKFLPLVFAAILGFVIVGMARHVAGSYAAGFIPSAITSKGAPDASSIYSFTTMTPGFGMFIAVGAIFFAFDGFYVAAGVQTDMKEPKKTPLAILGGLIIVTVIYLIIAIAMSLGSTNGAPQGYADFLFAHGAGSAWLYSAFQMLIAVGVLGIINGFALWSTRFVEDLIKANELPWSTKFVNKIRTDGKAIVGILYNLAISLPIILIFCIIGGLAYINKYDAGGVPLATVEHLEAVLSHRVIGDYNGHLTGANAFTKLWLENAPLYAKGNPFIADGEIYYYYGVGSGKLYSFCDLMATWTSVAAFTFILFAIFGALRNRKTNEVKVVKSKIFVPMAICAIITMAAPIFFTFFQPIADLFFLFRIPNLSGANKNELVSRIMIVVVLILYIGLMFIPTWIEDAMLRRKFGSVEAGEEHKIRAIAEAKGVTAEEEVLEDLKANKKVKMTPWQAAILGRPLTKAEIMEIHAVEGEEVNTDDLEDNSSDYAAISEESQVSPSESCSSVDSCCSKENSPAERKTLRDIFKQKRSAEGQDWSLDK</sequence>
<feature type="transmembrane region" description="Helical" evidence="7">
    <location>
        <begin position="27"/>
        <end position="47"/>
    </location>
</feature>
<evidence type="ECO:0000256" key="1">
    <source>
        <dbReference type="ARBA" id="ARBA00004651"/>
    </source>
</evidence>
<gene>
    <name evidence="8" type="ORF">UREOM_3460</name>
</gene>
<feature type="transmembrane region" description="Helical" evidence="7">
    <location>
        <begin position="487"/>
        <end position="507"/>
    </location>
</feature>
<feature type="compositionally biased region" description="Low complexity" evidence="6">
    <location>
        <begin position="680"/>
        <end position="699"/>
    </location>
</feature>
<evidence type="ECO:0000313" key="9">
    <source>
        <dbReference type="Proteomes" id="UP001449582"/>
    </source>
</evidence>